<dbReference type="EMBL" id="JARWAK010000015">
    <property type="protein sequence ID" value="MDR5868148.1"/>
    <property type="molecule type" value="Genomic_DNA"/>
</dbReference>
<evidence type="ECO:0000313" key="4">
    <source>
        <dbReference type="Proteomes" id="UP001264519"/>
    </source>
</evidence>
<keyword evidence="1" id="KW-0175">Coiled coil</keyword>
<proteinExistence type="predicted"/>
<dbReference type="RefSeq" id="WP_309653725.1">
    <property type="nucleotide sequence ID" value="NZ_JARWAK010000015.1"/>
</dbReference>
<gene>
    <name evidence="3" type="ORF">QC818_15285</name>
</gene>
<comment type="caution">
    <text evidence="3">The sequence shown here is derived from an EMBL/GenBank/DDBJ whole genome shotgun (WGS) entry which is preliminary data.</text>
</comment>
<evidence type="ECO:0000313" key="3">
    <source>
        <dbReference type="EMBL" id="MDR5868148.1"/>
    </source>
</evidence>
<keyword evidence="4" id="KW-1185">Reference proteome</keyword>
<feature type="signal peptide" evidence="2">
    <location>
        <begin position="1"/>
        <end position="22"/>
    </location>
</feature>
<protein>
    <submittedName>
        <fullName evidence="3">Uncharacterized protein</fullName>
    </submittedName>
</protein>
<name>A0ABU1G6J3_9GAMM</name>
<evidence type="ECO:0000256" key="1">
    <source>
        <dbReference type="SAM" id="Coils"/>
    </source>
</evidence>
<evidence type="ECO:0000256" key="2">
    <source>
        <dbReference type="SAM" id="SignalP"/>
    </source>
</evidence>
<keyword evidence="2" id="KW-0732">Signal</keyword>
<dbReference type="Proteomes" id="UP001264519">
    <property type="component" value="Unassembled WGS sequence"/>
</dbReference>
<feature type="coiled-coil region" evidence="1">
    <location>
        <begin position="25"/>
        <end position="68"/>
    </location>
</feature>
<reference evidence="3 4" key="1">
    <citation type="submission" date="2023-04" db="EMBL/GenBank/DDBJ databases">
        <title>A long-awaited taxogenomic arrangement of the family Halomonadaceae.</title>
        <authorList>
            <person name="De La Haba R."/>
            <person name="Chuvochina M."/>
            <person name="Wittouck S."/>
            <person name="Arahal D.R."/>
            <person name="Sanchez-Porro C."/>
            <person name="Hugenholtz P."/>
            <person name="Ventosa A."/>
        </authorList>
    </citation>
    <scope>NUCLEOTIDE SEQUENCE [LARGE SCALE GENOMIC DNA]</scope>
    <source>
        <strain evidence="3 4">DSM 23530</strain>
    </source>
</reference>
<feature type="chain" id="PRO_5046431955" evidence="2">
    <location>
        <begin position="23"/>
        <end position="72"/>
    </location>
</feature>
<organism evidence="3 4">
    <name type="scientific">Halomonas koreensis</name>
    <dbReference type="NCBI Taxonomy" id="245385"/>
    <lineage>
        <taxon>Bacteria</taxon>
        <taxon>Pseudomonadati</taxon>
        <taxon>Pseudomonadota</taxon>
        <taxon>Gammaproteobacteria</taxon>
        <taxon>Oceanospirillales</taxon>
        <taxon>Halomonadaceae</taxon>
        <taxon>Halomonas</taxon>
    </lineage>
</organism>
<sequence length="72" mass="8113">MNIKTVTAGFLTLLMMGGAAHAMDSEMLQEQMEQINQKAEEAAAEDRVKALEQQVKDLQELIHMMMEEDMEG</sequence>
<accession>A0ABU1G6J3</accession>